<name>A0ABD5UV57_9EURY</name>
<protein>
    <submittedName>
        <fullName evidence="2">Uncharacterized protein</fullName>
    </submittedName>
</protein>
<dbReference type="Proteomes" id="UP001596296">
    <property type="component" value="Unassembled WGS sequence"/>
</dbReference>
<proteinExistence type="predicted"/>
<feature type="compositionally biased region" description="Polar residues" evidence="1">
    <location>
        <begin position="473"/>
        <end position="486"/>
    </location>
</feature>
<evidence type="ECO:0000313" key="3">
    <source>
        <dbReference type="Proteomes" id="UP001596296"/>
    </source>
</evidence>
<feature type="region of interest" description="Disordered" evidence="1">
    <location>
        <begin position="467"/>
        <end position="493"/>
    </location>
</feature>
<keyword evidence="3" id="KW-1185">Reference proteome</keyword>
<dbReference type="AlphaFoldDB" id="A0ABD5UV57"/>
<accession>A0ABD5UV57</accession>
<reference evidence="2 3" key="1">
    <citation type="journal article" date="2019" name="Int. J. Syst. Evol. Microbiol.">
        <title>The Global Catalogue of Microorganisms (GCM) 10K type strain sequencing project: providing services to taxonomists for standard genome sequencing and annotation.</title>
        <authorList>
            <consortium name="The Broad Institute Genomics Platform"/>
            <consortium name="The Broad Institute Genome Sequencing Center for Infectious Disease"/>
            <person name="Wu L."/>
            <person name="Ma J."/>
        </authorList>
    </citation>
    <scope>NUCLEOTIDE SEQUENCE [LARGE SCALE GENOMIC DNA]</scope>
    <source>
        <strain evidence="2 3">SKJ47</strain>
    </source>
</reference>
<dbReference type="RefSeq" id="WP_379741371.1">
    <property type="nucleotide sequence ID" value="NZ_JBHSVN010000001.1"/>
</dbReference>
<evidence type="ECO:0000256" key="1">
    <source>
        <dbReference type="SAM" id="MobiDB-lite"/>
    </source>
</evidence>
<evidence type="ECO:0000313" key="2">
    <source>
        <dbReference type="EMBL" id="MFC6892011.1"/>
    </source>
</evidence>
<comment type="caution">
    <text evidence="2">The sequence shown here is derived from an EMBL/GenBank/DDBJ whole genome shotgun (WGS) entry which is preliminary data.</text>
</comment>
<dbReference type="EMBL" id="JBHSXL010000004">
    <property type="protein sequence ID" value="MFC6892011.1"/>
    <property type="molecule type" value="Genomic_DNA"/>
</dbReference>
<dbReference type="PROSITE" id="PS51257">
    <property type="entry name" value="PROKAR_LIPOPROTEIN"/>
    <property type="match status" value="1"/>
</dbReference>
<sequence>MAKRRQFLRTTTVGLGCVLAGCSAIGSSNKNSDSDQPSNLQKFENDTPKDPVVIEARFARSESTEADLRAALDIISIPPSGKYGSVNLVLDAVSDFTPFSASVDTLHHVDSDGFEEIRQGIWKWNGQSNAPNLTVDIEIGERAGINYGTYESTVFASYGSHVHGVPASFNAQYRPNDELDIPDGATTDIPVEIDIMLEDQGFGSRHSEAFVVFGPHERVRLSDDDFELYTVGLPDFFPDGHGPVAIARSLHNVRQTLRLGGGIKKAHGWTIPQENVAGRAYGTEDDIGEFTATRDLGTWFHEYLHLEQQFNLGDDLIWFKEASATYFEELVGLYLGSFEYSRFYRFVSNFSWSEAVSDISDPTHAMAYGAGALLGALDAEIRTSSGDTTLAAVFRSMNDYNGTISYDLFADFVAEAAGERLDGWLEENVLEPASTSVPNDPKLFLNRDQYDIPQKYELKVGEVEHHTVGIGGNSESPTDSQVSWESEPSETAKKSLAKPVVQYINALDRNNFDAATAVTHSEAKTNFKSTYNTARNGKYVIQTIDVDIRNKHYVVSLMVVFKNKESDGSITFNWDIEMMKENSQWKLYRII</sequence>
<organism evidence="2 3">
    <name type="scientific">Halopenitus salinus</name>
    <dbReference type="NCBI Taxonomy" id="1198295"/>
    <lineage>
        <taxon>Archaea</taxon>
        <taxon>Methanobacteriati</taxon>
        <taxon>Methanobacteriota</taxon>
        <taxon>Stenosarchaea group</taxon>
        <taxon>Halobacteria</taxon>
        <taxon>Halobacteriales</taxon>
        <taxon>Haloferacaceae</taxon>
        <taxon>Halopenitus</taxon>
    </lineage>
</organism>
<gene>
    <name evidence="2" type="ORF">ACFQE9_05205</name>
</gene>